<dbReference type="Gene3D" id="3.40.50.880">
    <property type="match status" value="1"/>
</dbReference>
<name>A0A7G9GLB4_9FIRM</name>
<evidence type="ECO:0000256" key="4">
    <source>
        <dbReference type="ARBA" id="ARBA00022598"/>
    </source>
</evidence>
<dbReference type="GO" id="GO:0006526">
    <property type="term" value="P:L-arginine biosynthetic process"/>
    <property type="evidence" value="ECO:0007669"/>
    <property type="project" value="UniProtKB-UniRule"/>
</dbReference>
<dbReference type="HAMAP" id="MF_01209">
    <property type="entry name" value="CPSase_S_chain"/>
    <property type="match status" value="1"/>
</dbReference>
<comment type="catalytic activity">
    <reaction evidence="10 11">
        <text>L-glutamine + H2O = L-glutamate + NH4(+)</text>
        <dbReference type="Rhea" id="RHEA:15889"/>
        <dbReference type="ChEBI" id="CHEBI:15377"/>
        <dbReference type="ChEBI" id="CHEBI:28938"/>
        <dbReference type="ChEBI" id="CHEBI:29985"/>
        <dbReference type="ChEBI" id="CHEBI:58359"/>
    </reaction>
</comment>
<evidence type="ECO:0000313" key="14">
    <source>
        <dbReference type="Proteomes" id="UP000515856"/>
    </source>
</evidence>
<dbReference type="NCBIfam" id="NF009475">
    <property type="entry name" value="PRK12838.1"/>
    <property type="match status" value="1"/>
</dbReference>
<feature type="binding site" evidence="11">
    <location>
        <position position="291"/>
    </location>
    <ligand>
        <name>L-glutamine</name>
        <dbReference type="ChEBI" id="CHEBI:58359"/>
    </ligand>
</feature>
<feature type="region of interest" description="CPSase" evidence="11">
    <location>
        <begin position="1"/>
        <end position="171"/>
    </location>
</feature>
<dbReference type="CDD" id="cd01744">
    <property type="entry name" value="GATase1_CPSase"/>
    <property type="match status" value="1"/>
</dbReference>
<feature type="binding site" evidence="11">
    <location>
        <position position="248"/>
    </location>
    <ligand>
        <name>L-glutamine</name>
        <dbReference type="ChEBI" id="CHEBI:58359"/>
    </ligand>
</feature>
<keyword evidence="14" id="KW-1185">Reference proteome</keyword>
<feature type="binding site" evidence="11">
    <location>
        <position position="251"/>
    </location>
    <ligand>
        <name>L-glutamine</name>
        <dbReference type="ChEBI" id="CHEBI:58359"/>
    </ligand>
</feature>
<keyword evidence="8 11" id="KW-0665">Pyrimidine biosynthesis</keyword>
<dbReference type="InterPro" id="IPR029062">
    <property type="entry name" value="Class_I_gatase-like"/>
</dbReference>
<dbReference type="InterPro" id="IPR017926">
    <property type="entry name" value="GATASE"/>
</dbReference>
<dbReference type="EC" id="6.3.5.5" evidence="11"/>
<dbReference type="GO" id="GO:0004088">
    <property type="term" value="F:carbamoyl-phosphate synthase (glutamine-hydrolyzing) activity"/>
    <property type="evidence" value="ECO:0007669"/>
    <property type="project" value="UniProtKB-UniRule"/>
</dbReference>
<dbReference type="NCBIfam" id="TIGR01368">
    <property type="entry name" value="CPSaseIIsmall"/>
    <property type="match status" value="1"/>
</dbReference>
<dbReference type="SUPFAM" id="SSF52021">
    <property type="entry name" value="Carbamoyl phosphate synthetase, small subunit N-terminal domain"/>
    <property type="match status" value="1"/>
</dbReference>
<gene>
    <name evidence="11 13" type="primary">carA</name>
    <name evidence="13" type="ORF">H9Q80_15290</name>
</gene>
<feature type="active site" description="Nucleophile" evidence="11">
    <location>
        <position position="247"/>
    </location>
</feature>
<keyword evidence="7 11" id="KW-0315">Glutamine amidotransferase</keyword>
<evidence type="ECO:0000256" key="1">
    <source>
        <dbReference type="ARBA" id="ARBA00004812"/>
    </source>
</evidence>
<dbReference type="GO" id="GO:0006207">
    <property type="term" value="P:'de novo' pyrimidine nucleobase biosynthetic process"/>
    <property type="evidence" value="ECO:0007669"/>
    <property type="project" value="InterPro"/>
</dbReference>
<dbReference type="GO" id="GO:0006541">
    <property type="term" value="P:glutamine metabolic process"/>
    <property type="evidence" value="ECO:0007669"/>
    <property type="project" value="InterPro"/>
</dbReference>
<feature type="binding site" evidence="11">
    <location>
        <position position="289"/>
    </location>
    <ligand>
        <name>L-glutamine</name>
        <dbReference type="ChEBI" id="CHEBI:58359"/>
    </ligand>
</feature>
<comment type="function">
    <text evidence="11">Small subunit of the glutamine-dependent carbamoyl phosphate synthetase (CPSase). CPSase catalyzes the formation of carbamoyl phosphate from the ammonia moiety of glutamine, carbonate, and phosphate donated by ATP, constituting the first step of 2 biosynthetic pathways, one leading to arginine and/or urea and the other to pyrimidine nucleotides. The small subunit (glutamine amidotransferase) binds and cleaves glutamine to supply the large subunit with the substrate ammonia.</text>
</comment>
<dbReference type="InterPro" id="IPR036480">
    <property type="entry name" value="CarbP_synth_ssu_N_sf"/>
</dbReference>
<dbReference type="AlphaFoldDB" id="A0A7G9GLB4"/>
<comment type="subunit">
    <text evidence="11">Composed of two chains; the small (or glutamine) chain promotes the hydrolysis of glutamine to ammonia, which is used by the large (or ammonia) chain to synthesize carbamoyl phosphate. Tetramer of heterodimers (alpha,beta)4.</text>
</comment>
<dbReference type="UniPathway" id="UPA00068">
    <property type="reaction ID" value="UER00171"/>
</dbReference>
<feature type="domain" description="Carbamoyl-phosphate synthase small subunit N-terminal" evidence="12">
    <location>
        <begin position="2"/>
        <end position="132"/>
    </location>
</feature>
<comment type="catalytic activity">
    <reaction evidence="9 11">
        <text>hydrogencarbonate + L-glutamine + 2 ATP + H2O = carbamoyl phosphate + L-glutamate + 2 ADP + phosphate + 2 H(+)</text>
        <dbReference type="Rhea" id="RHEA:18633"/>
        <dbReference type="ChEBI" id="CHEBI:15377"/>
        <dbReference type="ChEBI" id="CHEBI:15378"/>
        <dbReference type="ChEBI" id="CHEBI:17544"/>
        <dbReference type="ChEBI" id="CHEBI:29985"/>
        <dbReference type="ChEBI" id="CHEBI:30616"/>
        <dbReference type="ChEBI" id="CHEBI:43474"/>
        <dbReference type="ChEBI" id="CHEBI:58228"/>
        <dbReference type="ChEBI" id="CHEBI:58359"/>
        <dbReference type="ChEBI" id="CHEBI:456216"/>
        <dbReference type="EC" id="6.3.5.5"/>
    </reaction>
</comment>
<evidence type="ECO:0000256" key="3">
    <source>
        <dbReference type="ARBA" id="ARBA00007800"/>
    </source>
</evidence>
<dbReference type="PROSITE" id="PS51273">
    <property type="entry name" value="GATASE_TYPE_1"/>
    <property type="match status" value="1"/>
</dbReference>
<dbReference type="SUPFAM" id="SSF52317">
    <property type="entry name" value="Class I glutamine amidotransferase-like"/>
    <property type="match status" value="1"/>
</dbReference>
<accession>A0A7G9GLB4</accession>
<dbReference type="RefSeq" id="WP_117452386.1">
    <property type="nucleotide sequence ID" value="NZ_CP060636.1"/>
</dbReference>
<dbReference type="Pfam" id="PF00117">
    <property type="entry name" value="GATase"/>
    <property type="match status" value="1"/>
</dbReference>
<keyword evidence="4 11" id="KW-0436">Ligase</keyword>
<dbReference type="EMBL" id="CP060636">
    <property type="protein sequence ID" value="QNM11596.1"/>
    <property type="molecule type" value="Genomic_DNA"/>
</dbReference>
<protein>
    <recommendedName>
        <fullName evidence="11">Carbamoyl phosphate synthase small chain</fullName>
        <ecNumber evidence="11">6.3.5.5</ecNumber>
    </recommendedName>
    <alternativeName>
        <fullName evidence="11">Carbamoyl phosphate synthetase glutamine chain</fullName>
    </alternativeName>
</protein>
<evidence type="ECO:0000256" key="9">
    <source>
        <dbReference type="ARBA" id="ARBA00048816"/>
    </source>
</evidence>
<sequence length="358" mass="39758">MKTRYLILEDGSCYKGYAFGSDNYQVGELVFNTGMSGYQEVLSDLSYCGQIVMMTYPLIGNYGINRDDFESLNPAVFGFVVKEACEKPSNFRGDMSVDEFLKLKHIPGIYGVDTRAITRKIRNKGTMRAIMADEGVNVEETVSMLKNTDFLHDQVKRVSTQKPFPIPNRGKKVVLMDFGAKHGIIRELSKRNCDLIVVPYDTSAEEIMALHPDGVMLSNGPGDPKDMEGPIKEIQKLMGQVPIFGICLGHQLISLACGANTTKLKFGHRGCNHPVVNLASGKVEITSQNHGFAVEEESLAGTDLVLTHRALNDKSVEGVKHSKYPVFSVQYHPEASPGPEDANYLFDDFMKLMEKENM</sequence>
<dbReference type="KEGG" id="ehn:H9Q80_15290"/>
<comment type="pathway">
    <text evidence="1 11">Pyrimidine metabolism; UMP biosynthesis via de novo pathway; (S)-dihydroorotate from bicarbonate: step 1/3.</text>
</comment>
<evidence type="ECO:0000313" key="13">
    <source>
        <dbReference type="EMBL" id="QNM11596.1"/>
    </source>
</evidence>
<dbReference type="Pfam" id="PF00988">
    <property type="entry name" value="CPSase_sm_chain"/>
    <property type="match status" value="1"/>
</dbReference>
<dbReference type="PRINTS" id="PR00097">
    <property type="entry name" value="ANTSNTHASEII"/>
</dbReference>
<dbReference type="InterPro" id="IPR002474">
    <property type="entry name" value="CarbamoylP_synth_ssu_N"/>
</dbReference>
<dbReference type="InterPro" id="IPR050472">
    <property type="entry name" value="Anth_synth/Amidotransfase"/>
</dbReference>
<dbReference type="FunFam" id="3.40.50.880:FF:000029">
    <property type="entry name" value="Carbamoyl-phosphate synthase small chain"/>
    <property type="match status" value="1"/>
</dbReference>
<keyword evidence="5 11" id="KW-0547">Nucleotide-binding</keyword>
<feature type="active site" evidence="11">
    <location>
        <position position="332"/>
    </location>
</feature>
<feature type="binding site" evidence="11">
    <location>
        <position position="46"/>
    </location>
    <ligand>
        <name>L-glutamine</name>
        <dbReference type="ChEBI" id="CHEBI:58359"/>
    </ligand>
</feature>
<evidence type="ECO:0000256" key="5">
    <source>
        <dbReference type="ARBA" id="ARBA00022741"/>
    </source>
</evidence>
<comment type="similarity">
    <text evidence="3 11">Belongs to the CarA family.</text>
</comment>
<evidence type="ECO:0000259" key="12">
    <source>
        <dbReference type="SMART" id="SM01097"/>
    </source>
</evidence>
<dbReference type="PRINTS" id="PR00096">
    <property type="entry name" value="GATASE"/>
</dbReference>
<dbReference type="FunFam" id="3.50.30.20:FF:000001">
    <property type="entry name" value="Carbamoyl-phosphate synthase small chain"/>
    <property type="match status" value="1"/>
</dbReference>
<comment type="pathway">
    <text evidence="2 11">Amino-acid biosynthesis; L-arginine biosynthesis; carbamoyl phosphate from bicarbonate: step 1/1.</text>
</comment>
<evidence type="ECO:0000256" key="8">
    <source>
        <dbReference type="ARBA" id="ARBA00022975"/>
    </source>
</evidence>
<dbReference type="InterPro" id="IPR035686">
    <property type="entry name" value="CPSase_GATase1"/>
</dbReference>
<organism evidence="13 14">
    <name type="scientific">[Eubacterium] hominis</name>
    <dbReference type="NCBI Taxonomy" id="2764325"/>
    <lineage>
        <taxon>Bacteria</taxon>
        <taxon>Bacillati</taxon>
        <taxon>Bacillota</taxon>
        <taxon>Erysipelotrichia</taxon>
        <taxon>Erysipelotrichales</taxon>
        <taxon>Erysipelotrichaceae</taxon>
        <taxon>Amedibacillus</taxon>
    </lineage>
</organism>
<dbReference type="SMART" id="SM01097">
    <property type="entry name" value="CPSase_sm_chain"/>
    <property type="match status" value="1"/>
</dbReference>
<keyword evidence="6 11" id="KW-0067">ATP-binding</keyword>
<evidence type="ECO:0000256" key="7">
    <source>
        <dbReference type="ARBA" id="ARBA00022962"/>
    </source>
</evidence>
<feature type="binding site" evidence="11">
    <location>
        <position position="292"/>
    </location>
    <ligand>
        <name>L-glutamine</name>
        <dbReference type="ChEBI" id="CHEBI:58359"/>
    </ligand>
</feature>
<feature type="binding site" evidence="11">
    <location>
        <position position="220"/>
    </location>
    <ligand>
        <name>L-glutamine</name>
        <dbReference type="ChEBI" id="CHEBI:58359"/>
    </ligand>
</feature>
<keyword evidence="11" id="KW-0055">Arginine biosynthesis</keyword>
<feature type="active site" evidence="11">
    <location>
        <position position="334"/>
    </location>
</feature>
<evidence type="ECO:0000256" key="6">
    <source>
        <dbReference type="ARBA" id="ARBA00022840"/>
    </source>
</evidence>
<reference evidence="13 14" key="1">
    <citation type="submission" date="2020-08" db="EMBL/GenBank/DDBJ databases">
        <authorList>
            <person name="Liu C."/>
            <person name="Sun Q."/>
        </authorList>
    </citation>
    <scope>NUCLEOTIDE SEQUENCE [LARGE SCALE GENOMIC DNA]</scope>
    <source>
        <strain evidence="13 14">NSJ-61</strain>
    </source>
</reference>
<dbReference type="PRINTS" id="PR00099">
    <property type="entry name" value="CPSGATASE"/>
</dbReference>
<dbReference type="Proteomes" id="UP000515856">
    <property type="component" value="Chromosome"/>
</dbReference>
<evidence type="ECO:0000256" key="2">
    <source>
        <dbReference type="ARBA" id="ARBA00005077"/>
    </source>
</evidence>
<evidence type="ECO:0000256" key="10">
    <source>
        <dbReference type="ARBA" id="ARBA00049285"/>
    </source>
</evidence>
<feature type="binding site" evidence="11">
    <location>
        <position position="222"/>
    </location>
    <ligand>
        <name>L-glutamine</name>
        <dbReference type="ChEBI" id="CHEBI:58359"/>
    </ligand>
</feature>
<dbReference type="PANTHER" id="PTHR43418:SF7">
    <property type="entry name" value="CARBAMOYL-PHOSPHATE SYNTHASE SMALL CHAIN"/>
    <property type="match status" value="1"/>
</dbReference>
<keyword evidence="11" id="KW-0028">Amino-acid biosynthesis</keyword>
<dbReference type="GO" id="GO:0044205">
    <property type="term" value="P:'de novo' UMP biosynthetic process"/>
    <property type="evidence" value="ECO:0007669"/>
    <property type="project" value="UniProtKB-UniRule"/>
</dbReference>
<dbReference type="PANTHER" id="PTHR43418">
    <property type="entry name" value="MULTIFUNCTIONAL TRYPTOPHAN BIOSYNTHESIS PROTEIN-RELATED"/>
    <property type="match status" value="1"/>
</dbReference>
<dbReference type="InterPro" id="IPR006274">
    <property type="entry name" value="CarbamoylP_synth_ssu"/>
</dbReference>
<dbReference type="Gene3D" id="3.50.30.20">
    <property type="entry name" value="Carbamoyl-phosphate synthase small subunit, N-terminal domain"/>
    <property type="match status" value="1"/>
</dbReference>
<proteinExistence type="inferred from homology"/>
<dbReference type="UniPathway" id="UPA00070">
    <property type="reaction ID" value="UER00115"/>
</dbReference>
<dbReference type="GO" id="GO:0005524">
    <property type="term" value="F:ATP binding"/>
    <property type="evidence" value="ECO:0007669"/>
    <property type="project" value="UniProtKB-UniRule"/>
</dbReference>
<evidence type="ECO:0000256" key="11">
    <source>
        <dbReference type="HAMAP-Rule" id="MF_01209"/>
    </source>
</evidence>